<dbReference type="InterPro" id="IPR043145">
    <property type="entry name" value="Znf_ZZ_sf"/>
</dbReference>
<dbReference type="SUPFAM" id="SSF46689">
    <property type="entry name" value="Homeodomain-like"/>
    <property type="match status" value="1"/>
</dbReference>
<dbReference type="GeneID" id="25256220"/>
<dbReference type="GO" id="GO:0006338">
    <property type="term" value="P:chromatin remodeling"/>
    <property type="evidence" value="ECO:0007669"/>
    <property type="project" value="TreeGrafter"/>
</dbReference>
<dbReference type="VEuPathDB" id="ToxoDB:ETH_00035895"/>
<dbReference type="PROSITE" id="PS01357">
    <property type="entry name" value="ZF_ZZ_1"/>
    <property type="match status" value="1"/>
</dbReference>
<dbReference type="InterPro" id="IPR041983">
    <property type="entry name" value="ADA2-like_ZZ"/>
</dbReference>
<evidence type="ECO:0000259" key="8">
    <source>
        <dbReference type="PROSITE" id="PS51293"/>
    </source>
</evidence>
<dbReference type="InterPro" id="IPR017930">
    <property type="entry name" value="Myb_dom"/>
</dbReference>
<evidence type="ECO:0000256" key="4">
    <source>
        <dbReference type="PROSITE-ProRule" id="PRU00228"/>
    </source>
</evidence>
<dbReference type="CDD" id="cd02335">
    <property type="entry name" value="ZZ_ADA2"/>
    <property type="match status" value="1"/>
</dbReference>
<dbReference type="InterPro" id="IPR009057">
    <property type="entry name" value="Homeodomain-like_sf"/>
</dbReference>
<keyword evidence="3" id="KW-0862">Zinc</keyword>
<dbReference type="PANTHER" id="PTHR12374">
    <property type="entry name" value="TRANSCRIPTIONAL ADAPTOR 2 ADA2 -RELATED"/>
    <property type="match status" value="1"/>
</dbReference>
<proteinExistence type="predicted"/>
<dbReference type="Pfam" id="PF22941">
    <property type="entry name" value="TADA2A-like_3rd"/>
    <property type="match status" value="1"/>
</dbReference>
<feature type="domain" description="HTH myb-type" evidence="9">
    <location>
        <begin position="70"/>
        <end position="122"/>
    </location>
</feature>
<keyword evidence="2 4" id="KW-0863">Zinc-finger</keyword>
<gene>
    <name evidence="10" type="ORF">ETH_00035895</name>
</gene>
<evidence type="ECO:0000259" key="6">
    <source>
        <dbReference type="PROSITE" id="PS50090"/>
    </source>
</evidence>
<reference evidence="10" key="1">
    <citation type="submission" date="2013-10" db="EMBL/GenBank/DDBJ databases">
        <title>Genomic analysis of the causative agents of coccidiosis in chickens.</title>
        <authorList>
            <person name="Reid A.J."/>
            <person name="Blake D."/>
            <person name="Billington K."/>
            <person name="Browne H."/>
            <person name="Dunn M."/>
            <person name="Hung S."/>
            <person name="Kawahara F."/>
            <person name="Miranda-Saavedra D."/>
            <person name="Mourier T."/>
            <person name="Nagra H."/>
            <person name="Otto T.D."/>
            <person name="Rawlings N."/>
            <person name="Sanchez A."/>
            <person name="Sanders M."/>
            <person name="Subramaniam C."/>
            <person name="Tay Y."/>
            <person name="Dear P."/>
            <person name="Doerig C."/>
            <person name="Gruber A."/>
            <person name="Parkinson J."/>
            <person name="Shirley M."/>
            <person name="Wan K.L."/>
            <person name="Berriman M."/>
            <person name="Tomley F."/>
            <person name="Pain A."/>
        </authorList>
    </citation>
    <scope>NUCLEOTIDE SEQUENCE [LARGE SCALE GENOMIC DNA]</scope>
    <source>
        <strain evidence="10">Houghton</strain>
    </source>
</reference>
<dbReference type="InterPro" id="IPR017884">
    <property type="entry name" value="SANT_dom"/>
</dbReference>
<evidence type="ECO:0000259" key="9">
    <source>
        <dbReference type="PROSITE" id="PS51294"/>
    </source>
</evidence>
<evidence type="ECO:0000313" key="10">
    <source>
        <dbReference type="EMBL" id="CDJ44520.1"/>
    </source>
</evidence>
<evidence type="ECO:0000256" key="1">
    <source>
        <dbReference type="ARBA" id="ARBA00022723"/>
    </source>
</evidence>
<feature type="compositionally biased region" description="Low complexity" evidence="5">
    <location>
        <begin position="155"/>
        <end position="192"/>
    </location>
</feature>
<dbReference type="SUPFAM" id="SSF57850">
    <property type="entry name" value="RING/U-box"/>
    <property type="match status" value="1"/>
</dbReference>
<dbReference type="GO" id="GO:0003682">
    <property type="term" value="F:chromatin binding"/>
    <property type="evidence" value="ECO:0007669"/>
    <property type="project" value="TreeGrafter"/>
</dbReference>
<dbReference type="InterPro" id="IPR000433">
    <property type="entry name" value="Znf_ZZ"/>
</dbReference>
<evidence type="ECO:0000256" key="2">
    <source>
        <dbReference type="ARBA" id="ARBA00022771"/>
    </source>
</evidence>
<dbReference type="PANTHER" id="PTHR12374:SF20">
    <property type="entry name" value="TRANSCRIPTIONAL ADAPTER 2-ALPHA"/>
    <property type="match status" value="1"/>
</dbReference>
<dbReference type="SMART" id="SM00717">
    <property type="entry name" value="SANT"/>
    <property type="match status" value="1"/>
</dbReference>
<keyword evidence="1" id="KW-0479">Metal-binding</keyword>
<dbReference type="Gene3D" id="1.10.10.60">
    <property type="entry name" value="Homeodomain-like"/>
    <property type="match status" value="1"/>
</dbReference>
<keyword evidence="11" id="KW-1185">Reference proteome</keyword>
<dbReference type="PROSITE" id="PS51293">
    <property type="entry name" value="SANT"/>
    <property type="match status" value="1"/>
</dbReference>
<name>U6L9S7_EIMTE</name>
<dbReference type="OMA" id="QHENSHA"/>
<dbReference type="CDD" id="cd00167">
    <property type="entry name" value="SANT"/>
    <property type="match status" value="1"/>
</dbReference>
<evidence type="ECO:0000259" key="7">
    <source>
        <dbReference type="PROSITE" id="PS50135"/>
    </source>
</evidence>
<protein>
    <submittedName>
        <fullName evidence="10">Transcriptional co-activator ADA2-A, putative</fullName>
    </submittedName>
</protein>
<dbReference type="GO" id="GO:0008270">
    <property type="term" value="F:zinc ion binding"/>
    <property type="evidence" value="ECO:0007669"/>
    <property type="project" value="UniProtKB-KW"/>
</dbReference>
<feature type="domain" description="ZZ-type" evidence="7">
    <location>
        <begin position="1"/>
        <end position="63"/>
    </location>
</feature>
<evidence type="ECO:0000256" key="3">
    <source>
        <dbReference type="ARBA" id="ARBA00022833"/>
    </source>
</evidence>
<organism evidence="10 11">
    <name type="scientific">Eimeria tenella</name>
    <name type="common">Coccidian parasite</name>
    <dbReference type="NCBI Taxonomy" id="5802"/>
    <lineage>
        <taxon>Eukaryota</taxon>
        <taxon>Sar</taxon>
        <taxon>Alveolata</taxon>
        <taxon>Apicomplexa</taxon>
        <taxon>Conoidasida</taxon>
        <taxon>Coccidia</taxon>
        <taxon>Eucoccidiorida</taxon>
        <taxon>Eimeriorina</taxon>
        <taxon>Eimeriidae</taxon>
        <taxon>Eimeria</taxon>
    </lineage>
</organism>
<evidence type="ECO:0000256" key="5">
    <source>
        <dbReference type="SAM" id="MobiDB-lite"/>
    </source>
</evidence>
<dbReference type="InterPro" id="IPR001005">
    <property type="entry name" value="SANT/Myb"/>
</dbReference>
<dbReference type="PROSITE" id="PS51294">
    <property type="entry name" value="HTH_MYB"/>
    <property type="match status" value="1"/>
</dbReference>
<dbReference type="RefSeq" id="XP_013235268.1">
    <property type="nucleotide sequence ID" value="XM_013379814.1"/>
</dbReference>
<dbReference type="PROSITE" id="PS50135">
    <property type="entry name" value="ZF_ZZ_2"/>
    <property type="match status" value="1"/>
</dbReference>
<dbReference type="Pfam" id="PF00249">
    <property type="entry name" value="Myb_DNA-binding"/>
    <property type="match status" value="1"/>
</dbReference>
<dbReference type="VEuPathDB" id="ToxoDB:ETH2_1335600"/>
<dbReference type="PROSITE" id="PS50090">
    <property type="entry name" value="MYB_LIKE"/>
    <property type="match status" value="1"/>
</dbReference>
<dbReference type="GO" id="GO:0003713">
    <property type="term" value="F:transcription coactivator activity"/>
    <property type="evidence" value="ECO:0007669"/>
    <property type="project" value="TreeGrafter"/>
</dbReference>
<feature type="region of interest" description="Disordered" evidence="5">
    <location>
        <begin position="144"/>
        <end position="193"/>
    </location>
</feature>
<dbReference type="AlphaFoldDB" id="U6L9S7"/>
<dbReference type="GO" id="GO:0006357">
    <property type="term" value="P:regulation of transcription by RNA polymerase II"/>
    <property type="evidence" value="ECO:0007669"/>
    <property type="project" value="TreeGrafter"/>
</dbReference>
<dbReference type="OrthoDB" id="270417at2759"/>
<feature type="domain" description="Myb-like" evidence="6">
    <location>
        <begin position="70"/>
        <end position="118"/>
    </location>
</feature>
<sequence>YHCDVCGKDISGAFRIKCAECFDFDLCLSCFCSGRSSSSSSSSGKQQQHENSHAYIPVGRNTFPLFSLDWTAEEELLLIEGVGKYGFGNWAEVAELISQVSLEPKTAESCEKHYFNFYLNSAAAPLPDLSQLIKSKEGKALSAAEALERQHRARSSSSSSSSSSSNLPDAEAGQCAAGAATPAALPRPAAKPSHSIVGYWPLRGDFDVEFDNDAELILADMEFKGHVKRSS</sequence>
<dbReference type="InterPro" id="IPR055141">
    <property type="entry name" value="TADA2A_B-like_dom"/>
</dbReference>
<feature type="non-terminal residue" evidence="10">
    <location>
        <position position="1"/>
    </location>
</feature>
<dbReference type="Gene3D" id="3.30.60.90">
    <property type="match status" value="1"/>
</dbReference>
<feature type="domain" description="SANT" evidence="8">
    <location>
        <begin position="65"/>
        <end position="122"/>
    </location>
</feature>
<dbReference type="EMBL" id="HG677228">
    <property type="protein sequence ID" value="CDJ44520.1"/>
    <property type="molecule type" value="Genomic_DNA"/>
</dbReference>
<dbReference type="SMART" id="SM00291">
    <property type="entry name" value="ZnF_ZZ"/>
    <property type="match status" value="1"/>
</dbReference>
<dbReference type="Pfam" id="PF00569">
    <property type="entry name" value="ZZ"/>
    <property type="match status" value="1"/>
</dbReference>
<evidence type="ECO:0000313" key="11">
    <source>
        <dbReference type="Proteomes" id="UP000030747"/>
    </source>
</evidence>
<reference evidence="10" key="2">
    <citation type="submission" date="2013-10" db="EMBL/GenBank/DDBJ databases">
        <authorList>
            <person name="Aslett M."/>
        </authorList>
    </citation>
    <scope>NUCLEOTIDE SEQUENCE [LARGE SCALE GENOMIC DNA]</scope>
    <source>
        <strain evidence="10">Houghton</strain>
    </source>
</reference>
<accession>U6L9S7</accession>
<dbReference type="GO" id="GO:0005634">
    <property type="term" value="C:nucleus"/>
    <property type="evidence" value="ECO:0007669"/>
    <property type="project" value="TreeGrafter"/>
</dbReference>
<dbReference type="Proteomes" id="UP000030747">
    <property type="component" value="Unassembled WGS sequence"/>
</dbReference>